<accession>A0A835SBE7</accession>
<dbReference type="InterPro" id="IPR032675">
    <property type="entry name" value="LRR_dom_sf"/>
</dbReference>
<proteinExistence type="predicted"/>
<dbReference type="Pfam" id="PF08263">
    <property type="entry name" value="LRRNT_2"/>
    <property type="match status" value="1"/>
</dbReference>
<dbReference type="GO" id="GO:0016020">
    <property type="term" value="C:membrane"/>
    <property type="evidence" value="ECO:0007669"/>
    <property type="project" value="UniProtKB-SubCell"/>
</dbReference>
<evidence type="ECO:0000256" key="1">
    <source>
        <dbReference type="ARBA" id="ARBA00004479"/>
    </source>
</evidence>
<evidence type="ECO:0000256" key="2">
    <source>
        <dbReference type="ARBA" id="ARBA00022614"/>
    </source>
</evidence>
<keyword evidence="4" id="KW-0732">Signal</keyword>
<comment type="subcellular location">
    <subcellularLocation>
        <location evidence="8">Endomembrane system</location>
        <topology evidence="8">Single-pass membrane protein</topology>
    </subcellularLocation>
    <subcellularLocation>
        <location evidence="1">Membrane</location>
        <topology evidence="1">Single-pass type I membrane protein</topology>
    </subcellularLocation>
</comment>
<dbReference type="Gene3D" id="3.80.10.10">
    <property type="entry name" value="Ribonuclease Inhibitor"/>
    <property type="match status" value="1"/>
</dbReference>
<gene>
    <name evidence="10" type="ORF">HPP92_000790</name>
</gene>
<keyword evidence="6" id="KW-1133">Transmembrane helix</keyword>
<evidence type="ECO:0000259" key="9">
    <source>
        <dbReference type="Pfam" id="PF08263"/>
    </source>
</evidence>
<keyword evidence="7" id="KW-0472">Membrane</keyword>
<dbReference type="PANTHER" id="PTHR46084">
    <property type="entry name" value="PROTEIN MALE DISCOVERER 2"/>
    <property type="match status" value="1"/>
</dbReference>
<dbReference type="GO" id="GO:0012505">
    <property type="term" value="C:endomembrane system"/>
    <property type="evidence" value="ECO:0007669"/>
    <property type="project" value="UniProtKB-SubCell"/>
</dbReference>
<evidence type="ECO:0000256" key="5">
    <source>
        <dbReference type="ARBA" id="ARBA00022737"/>
    </source>
</evidence>
<keyword evidence="5" id="KW-0677">Repeat</keyword>
<evidence type="ECO:0000256" key="3">
    <source>
        <dbReference type="ARBA" id="ARBA00022692"/>
    </source>
</evidence>
<dbReference type="AlphaFoldDB" id="A0A835SBE7"/>
<dbReference type="Proteomes" id="UP000639772">
    <property type="component" value="Chromosome 1"/>
</dbReference>
<dbReference type="SUPFAM" id="SSF52058">
    <property type="entry name" value="L domain-like"/>
    <property type="match status" value="1"/>
</dbReference>
<organism evidence="10 11">
    <name type="scientific">Vanilla planifolia</name>
    <name type="common">Vanilla</name>
    <dbReference type="NCBI Taxonomy" id="51239"/>
    <lineage>
        <taxon>Eukaryota</taxon>
        <taxon>Viridiplantae</taxon>
        <taxon>Streptophyta</taxon>
        <taxon>Embryophyta</taxon>
        <taxon>Tracheophyta</taxon>
        <taxon>Spermatophyta</taxon>
        <taxon>Magnoliopsida</taxon>
        <taxon>Liliopsida</taxon>
        <taxon>Asparagales</taxon>
        <taxon>Orchidaceae</taxon>
        <taxon>Vanilloideae</taxon>
        <taxon>Vanilleae</taxon>
        <taxon>Vanilla</taxon>
    </lineage>
</organism>
<reference evidence="10 11" key="1">
    <citation type="journal article" date="2020" name="Nat. Food">
        <title>A phased Vanilla planifolia genome enables genetic improvement of flavour and production.</title>
        <authorList>
            <person name="Hasing T."/>
            <person name="Tang H."/>
            <person name="Brym M."/>
            <person name="Khazi F."/>
            <person name="Huang T."/>
            <person name="Chambers A.H."/>
        </authorList>
    </citation>
    <scope>NUCLEOTIDE SEQUENCE [LARGE SCALE GENOMIC DNA]</scope>
    <source>
        <tissue evidence="10">Leaf</tissue>
    </source>
</reference>
<dbReference type="InterPro" id="IPR013210">
    <property type="entry name" value="LRR_N_plant-typ"/>
</dbReference>
<feature type="domain" description="Leucine-rich repeat-containing N-terminal plant-type" evidence="9">
    <location>
        <begin position="1"/>
        <end position="30"/>
    </location>
</feature>
<evidence type="ECO:0000256" key="8">
    <source>
        <dbReference type="ARBA" id="ARBA00037847"/>
    </source>
</evidence>
<comment type="caution">
    <text evidence="10">The sequence shown here is derived from an EMBL/GenBank/DDBJ whole genome shotgun (WGS) entry which is preliminary data.</text>
</comment>
<dbReference type="OrthoDB" id="1060944at2759"/>
<sequence length="116" mass="12678">MKATASDPAGVLSDWSATSDHCSWRWVSCDGRGIVVAANISLDTGIAGELRSSIGTLSDLRILSSFDNFYGDISEEVWWIENLEVVDLEGNCLAFKVEVRIDFVKFIGSDSGCILR</sequence>
<dbReference type="EMBL" id="JADCNM010000001">
    <property type="protein sequence ID" value="KAG0500718.1"/>
    <property type="molecule type" value="Genomic_DNA"/>
</dbReference>
<dbReference type="PANTHER" id="PTHR46084:SF23">
    <property type="entry name" value="OS07G0693000 PROTEIN"/>
    <property type="match status" value="1"/>
</dbReference>
<name>A0A835SBE7_VANPL</name>
<evidence type="ECO:0000313" key="11">
    <source>
        <dbReference type="Proteomes" id="UP000639772"/>
    </source>
</evidence>
<evidence type="ECO:0000256" key="4">
    <source>
        <dbReference type="ARBA" id="ARBA00022729"/>
    </source>
</evidence>
<keyword evidence="2" id="KW-0433">Leucine-rich repeat</keyword>
<evidence type="ECO:0000256" key="7">
    <source>
        <dbReference type="ARBA" id="ARBA00023136"/>
    </source>
</evidence>
<protein>
    <recommendedName>
        <fullName evidence="9">Leucine-rich repeat-containing N-terminal plant-type domain-containing protein</fullName>
    </recommendedName>
</protein>
<evidence type="ECO:0000256" key="6">
    <source>
        <dbReference type="ARBA" id="ARBA00022989"/>
    </source>
</evidence>
<feature type="non-terminal residue" evidence="10">
    <location>
        <position position="116"/>
    </location>
</feature>
<keyword evidence="3" id="KW-0812">Transmembrane</keyword>
<evidence type="ECO:0000313" key="10">
    <source>
        <dbReference type="EMBL" id="KAG0500718.1"/>
    </source>
</evidence>